<proteinExistence type="predicted"/>
<dbReference type="OrthoDB" id="9920432at2"/>
<dbReference type="RefSeq" id="WP_071662122.1">
    <property type="nucleotide sequence ID" value="NZ_LUKY01000031.1"/>
</dbReference>
<comment type="caution">
    <text evidence="1">The sequence shown here is derived from an EMBL/GenBank/DDBJ whole genome shotgun (WGS) entry which is preliminary data.</text>
</comment>
<dbReference type="AlphaFoldDB" id="A0A1J8PDQ0"/>
<organism evidence="1 2">
    <name type="scientific">Candidatus Rickettsiella isopodorum</name>
    <dbReference type="NCBI Taxonomy" id="1225476"/>
    <lineage>
        <taxon>Bacteria</taxon>
        <taxon>Pseudomonadati</taxon>
        <taxon>Pseudomonadota</taxon>
        <taxon>Gammaproteobacteria</taxon>
        <taxon>Legionellales</taxon>
        <taxon>Coxiellaceae</taxon>
        <taxon>Rickettsiella</taxon>
    </lineage>
</organism>
<keyword evidence="2" id="KW-1185">Reference proteome</keyword>
<accession>A0A1J8PDQ0</accession>
<gene>
    <name evidence="1" type="ORF">A1D18_01815</name>
</gene>
<sequence>MMLNYFEIENKINKGNSIFKEIAINAIKNCKPDIENENFESATQKLPLIHNFFFGSPEIWNSDYFYTVELLSYLEEVNDAKRIKKQLVY</sequence>
<evidence type="ECO:0000313" key="2">
    <source>
        <dbReference type="Proteomes" id="UP000183924"/>
    </source>
</evidence>
<dbReference type="Proteomes" id="UP000183924">
    <property type="component" value="Unassembled WGS sequence"/>
</dbReference>
<evidence type="ECO:0000313" key="1">
    <source>
        <dbReference type="EMBL" id="OIZ95463.1"/>
    </source>
</evidence>
<dbReference type="EMBL" id="LUKY01000031">
    <property type="protein sequence ID" value="OIZ95463.1"/>
    <property type="molecule type" value="Genomic_DNA"/>
</dbReference>
<reference evidence="1 2" key="1">
    <citation type="submission" date="2016-03" db="EMBL/GenBank/DDBJ databases">
        <title>Comparative genomics of Rickettsiella.</title>
        <authorList>
            <person name="Chandler C."/>
            <person name="Wang Y."/>
        </authorList>
    </citation>
    <scope>NUCLEOTIDE SEQUENCE [LARGE SCALE GENOMIC DNA]</scope>
    <source>
        <strain evidence="1 2">RCFS May 2013</strain>
    </source>
</reference>
<protein>
    <submittedName>
        <fullName evidence="1">Uncharacterized protein</fullName>
    </submittedName>
</protein>
<name>A0A1J8PDQ0_9COXI</name>